<dbReference type="RefSeq" id="XP_027200631.1">
    <property type="nucleotide sequence ID" value="XM_027344830.1"/>
</dbReference>
<dbReference type="Pfam" id="PF01902">
    <property type="entry name" value="Diphthami_syn_2"/>
    <property type="match status" value="1"/>
</dbReference>
<evidence type="ECO:0000256" key="5">
    <source>
        <dbReference type="ARBA" id="ARBA00022598"/>
    </source>
</evidence>
<dbReference type="CDD" id="cd01994">
    <property type="entry name" value="AANH_PF0828-like"/>
    <property type="match status" value="1"/>
</dbReference>
<dbReference type="PANTHER" id="PTHR12196:SF2">
    <property type="entry name" value="DIPHTHINE--AMMONIA LIGASE"/>
    <property type="match status" value="1"/>
</dbReference>
<dbReference type="OMA" id="NYALYWA"/>
<feature type="domain" description="Diphthamide synthase" evidence="10">
    <location>
        <begin position="1"/>
        <end position="233"/>
    </location>
</feature>
<dbReference type="UniPathway" id="UPA00559"/>
<evidence type="ECO:0000313" key="11">
    <source>
        <dbReference type="Proteomes" id="UP000515146"/>
    </source>
</evidence>
<comment type="catalytic activity">
    <reaction evidence="8 9">
        <text>diphthine-[translation elongation factor 2] + NH4(+) + ATP = diphthamide-[translation elongation factor 2] + AMP + diphosphate + H(+)</text>
        <dbReference type="Rhea" id="RHEA:19753"/>
        <dbReference type="Rhea" id="RHEA-COMP:10172"/>
        <dbReference type="Rhea" id="RHEA-COMP:10174"/>
        <dbReference type="ChEBI" id="CHEBI:15378"/>
        <dbReference type="ChEBI" id="CHEBI:16692"/>
        <dbReference type="ChEBI" id="CHEBI:28938"/>
        <dbReference type="ChEBI" id="CHEBI:30616"/>
        <dbReference type="ChEBI" id="CHEBI:33019"/>
        <dbReference type="ChEBI" id="CHEBI:82696"/>
        <dbReference type="ChEBI" id="CHEBI:456215"/>
        <dbReference type="EC" id="6.3.1.14"/>
    </reaction>
</comment>
<keyword evidence="6 9" id="KW-0547">Nucleotide-binding</keyword>
<dbReference type="GO" id="GO:0017178">
    <property type="term" value="F:diphthine-ammonia ligase activity"/>
    <property type="evidence" value="ECO:0007669"/>
    <property type="project" value="UniProtKB-UniRule"/>
</dbReference>
<evidence type="ECO:0000256" key="1">
    <source>
        <dbReference type="ARBA" id="ARBA00005156"/>
    </source>
</evidence>
<evidence type="ECO:0000313" key="12">
    <source>
        <dbReference type="RefSeq" id="XP_027200631.1"/>
    </source>
</evidence>
<keyword evidence="11" id="KW-1185">Reference proteome</keyword>
<evidence type="ECO:0000256" key="6">
    <source>
        <dbReference type="ARBA" id="ARBA00022741"/>
    </source>
</evidence>
<protein>
    <recommendedName>
        <fullName evidence="4 9">Diphthine--ammonia ligase</fullName>
        <ecNumber evidence="3 9">6.3.1.14</ecNumber>
    </recommendedName>
</protein>
<gene>
    <name evidence="12" type="primary">LOC113794700</name>
</gene>
<evidence type="ECO:0000259" key="10">
    <source>
        <dbReference type="Pfam" id="PF01902"/>
    </source>
</evidence>
<evidence type="ECO:0000256" key="7">
    <source>
        <dbReference type="ARBA" id="ARBA00022840"/>
    </source>
</evidence>
<dbReference type="NCBIfam" id="TIGR00290">
    <property type="entry name" value="MJ0570_dom"/>
    <property type="match status" value="1"/>
</dbReference>
<dbReference type="KEGG" id="dpte:113794700"/>
<reference evidence="12" key="1">
    <citation type="submission" date="2025-08" db="UniProtKB">
        <authorList>
            <consortium name="RefSeq"/>
        </authorList>
    </citation>
    <scope>IDENTIFICATION</scope>
    <source>
        <strain evidence="12">Airmid</strain>
    </source>
</reference>
<comment type="function">
    <text evidence="9">Amidase that catalyzes the last step of diphthamide biosynthesis using ammonium and ATP.</text>
</comment>
<dbReference type="InParanoid" id="A0A6P6Y6J4"/>
<keyword evidence="5 9" id="KW-0436">Ligase</keyword>
<accession>A0A6P6Y6J4</accession>
<organism evidence="11 12">
    <name type="scientific">Dermatophagoides pteronyssinus</name>
    <name type="common">European house dust mite</name>
    <dbReference type="NCBI Taxonomy" id="6956"/>
    <lineage>
        <taxon>Eukaryota</taxon>
        <taxon>Metazoa</taxon>
        <taxon>Ecdysozoa</taxon>
        <taxon>Arthropoda</taxon>
        <taxon>Chelicerata</taxon>
        <taxon>Arachnida</taxon>
        <taxon>Acari</taxon>
        <taxon>Acariformes</taxon>
        <taxon>Sarcoptiformes</taxon>
        <taxon>Astigmata</taxon>
        <taxon>Psoroptidia</taxon>
        <taxon>Analgoidea</taxon>
        <taxon>Pyroglyphidae</taxon>
        <taxon>Dermatophagoidinae</taxon>
        <taxon>Dermatophagoides</taxon>
    </lineage>
</organism>
<dbReference type="Gene3D" id="3.90.1490.10">
    <property type="entry name" value="putative n-type atp pyrophosphatase, domain 2"/>
    <property type="match status" value="1"/>
</dbReference>
<evidence type="ECO:0000256" key="9">
    <source>
        <dbReference type="PIRNR" id="PIRNR039123"/>
    </source>
</evidence>
<keyword evidence="7 9" id="KW-0067">ATP-binding</keyword>
<dbReference type="AlphaFoldDB" id="A0A6P6Y6J4"/>
<dbReference type="GO" id="GO:0017183">
    <property type="term" value="P:protein histidyl modification to diphthamide"/>
    <property type="evidence" value="ECO:0007669"/>
    <property type="project" value="UniProtKB-UniPathway"/>
</dbReference>
<dbReference type="Gene3D" id="3.40.50.620">
    <property type="entry name" value="HUPs"/>
    <property type="match status" value="1"/>
</dbReference>
<comment type="pathway">
    <text evidence="1 9">Protein modification; peptidyl-diphthamide biosynthesis.</text>
</comment>
<dbReference type="OrthoDB" id="686384at2759"/>
<proteinExistence type="inferred from homology"/>
<dbReference type="EC" id="6.3.1.14" evidence="3 9"/>
<dbReference type="SUPFAM" id="SSF52402">
    <property type="entry name" value="Adenine nucleotide alpha hydrolases-like"/>
    <property type="match status" value="1"/>
</dbReference>
<dbReference type="InterPro" id="IPR002761">
    <property type="entry name" value="Diphthami_syn_dom"/>
</dbReference>
<dbReference type="FunFam" id="3.90.1490.10:FF:000001">
    <property type="entry name" value="Diphthine--ammonia ligase"/>
    <property type="match status" value="1"/>
</dbReference>
<dbReference type="GO" id="GO:0005524">
    <property type="term" value="F:ATP binding"/>
    <property type="evidence" value="ECO:0007669"/>
    <property type="project" value="UniProtKB-UniRule"/>
</dbReference>
<dbReference type="PIRSF" id="PIRSF039123">
    <property type="entry name" value="Diphthamide_synthase"/>
    <property type="match status" value="1"/>
</dbReference>
<dbReference type="PANTHER" id="PTHR12196">
    <property type="entry name" value="DOMAIN OF UNKNOWN FUNCTION 71 DUF71 -CONTAINING PROTEIN"/>
    <property type="match status" value="1"/>
</dbReference>
<sequence>MKFVALLSGGKDSCYAMHLIARENSDNKLVALANLKPSESGKELDSYMYQTVGQDVLELQAKALNVPLYQRIIRGKPVNQQMEYNSPVDGDEVEDLYELLSDIRRDFEFDAITCGAIHSNYQRLRAENVCSRLSIKLLSPLWGRNQIELLKEMIDSGIEALLIKTAALGLDPRQYLGRKIDENLLKKLIELNEKYQLNVCGEGGEYESMTIGCPMFQNKKIIIDEYEIVDDGNDNQIVQVSYLKPIRMHLE</sequence>
<name>A0A6P6Y6J4_DERPT</name>
<comment type="similarity">
    <text evidence="2 9">Belongs to the Diphthine--ammonia ligase family.</text>
</comment>
<dbReference type="InterPro" id="IPR030662">
    <property type="entry name" value="DPH6/MJ0570"/>
</dbReference>
<dbReference type="InterPro" id="IPR014729">
    <property type="entry name" value="Rossmann-like_a/b/a_fold"/>
</dbReference>
<evidence type="ECO:0000256" key="4">
    <source>
        <dbReference type="ARBA" id="ARBA00018426"/>
    </source>
</evidence>
<dbReference type="FunFam" id="3.40.50.620:FF:000145">
    <property type="entry name" value="ATP-binding domain containing protein"/>
    <property type="match status" value="1"/>
</dbReference>
<evidence type="ECO:0000256" key="8">
    <source>
        <dbReference type="ARBA" id="ARBA00048108"/>
    </source>
</evidence>
<evidence type="ECO:0000256" key="2">
    <source>
        <dbReference type="ARBA" id="ARBA00008496"/>
    </source>
</evidence>
<evidence type="ECO:0000256" key="3">
    <source>
        <dbReference type="ARBA" id="ARBA00012089"/>
    </source>
</evidence>
<dbReference type="Proteomes" id="UP000515146">
    <property type="component" value="Unplaced"/>
</dbReference>